<evidence type="ECO:0000256" key="4">
    <source>
        <dbReference type="ARBA" id="ARBA00022528"/>
    </source>
</evidence>
<evidence type="ECO:0000313" key="8">
    <source>
        <dbReference type="EMBL" id="CAD8542525.1"/>
    </source>
</evidence>
<evidence type="ECO:0000256" key="3">
    <source>
        <dbReference type="ARBA" id="ARBA00009481"/>
    </source>
</evidence>
<keyword evidence="5" id="KW-0934">Plastid</keyword>
<gene>
    <name evidence="8" type="ORF">CLEP1334_LOCUS17811</name>
</gene>
<dbReference type="GO" id="GO:0046481">
    <property type="term" value="F:digalactosyldiacylglycerol synthase activity"/>
    <property type="evidence" value="ECO:0007669"/>
    <property type="project" value="InterPro"/>
</dbReference>
<name>A0A7S0P0I7_9EUKA</name>
<dbReference type="CDD" id="cd01635">
    <property type="entry name" value="Glycosyltransferase_GTB-type"/>
    <property type="match status" value="1"/>
</dbReference>
<protein>
    <recommendedName>
        <fullName evidence="9">Digalactosyldiacylglycerol synthase</fullName>
    </recommendedName>
</protein>
<evidence type="ECO:0000256" key="7">
    <source>
        <dbReference type="ARBA" id="ARBA00023136"/>
    </source>
</evidence>
<evidence type="ECO:0000256" key="1">
    <source>
        <dbReference type="ARBA" id="ARBA00004229"/>
    </source>
</evidence>
<dbReference type="GO" id="GO:0016020">
    <property type="term" value="C:membrane"/>
    <property type="evidence" value="ECO:0007669"/>
    <property type="project" value="UniProtKB-SubCell"/>
</dbReference>
<dbReference type="InterPro" id="IPR044525">
    <property type="entry name" value="DGDG1/2"/>
</dbReference>
<dbReference type="Gene3D" id="3.40.50.2000">
    <property type="entry name" value="Glycogen Phosphorylase B"/>
    <property type="match status" value="1"/>
</dbReference>
<evidence type="ECO:0000256" key="2">
    <source>
        <dbReference type="ARBA" id="ARBA00004370"/>
    </source>
</evidence>
<keyword evidence="6" id="KW-0808">Transferase</keyword>
<keyword evidence="7" id="KW-0472">Membrane</keyword>
<accession>A0A7S0P0I7</accession>
<organism evidence="8">
    <name type="scientific">Calcidiscus leptoporus</name>
    <dbReference type="NCBI Taxonomy" id="127549"/>
    <lineage>
        <taxon>Eukaryota</taxon>
        <taxon>Haptista</taxon>
        <taxon>Haptophyta</taxon>
        <taxon>Prymnesiophyceae</taxon>
        <taxon>Coccolithales</taxon>
        <taxon>Calcidiscaceae</taxon>
        <taxon>Calcidiscus</taxon>
    </lineage>
</organism>
<reference evidence="8" key="1">
    <citation type="submission" date="2021-01" db="EMBL/GenBank/DDBJ databases">
        <authorList>
            <person name="Corre E."/>
            <person name="Pelletier E."/>
            <person name="Niang G."/>
            <person name="Scheremetjew M."/>
            <person name="Finn R."/>
            <person name="Kale V."/>
            <person name="Holt S."/>
            <person name="Cochrane G."/>
            <person name="Meng A."/>
            <person name="Brown T."/>
            <person name="Cohen L."/>
        </authorList>
    </citation>
    <scope>NUCLEOTIDE SEQUENCE</scope>
    <source>
        <strain evidence="8">RCC1130</strain>
    </source>
</reference>
<comment type="subcellular location">
    <subcellularLocation>
        <location evidence="2">Membrane</location>
    </subcellularLocation>
    <subcellularLocation>
        <location evidence="1">Plastid</location>
        <location evidence="1">Chloroplast</location>
    </subcellularLocation>
</comment>
<dbReference type="AlphaFoldDB" id="A0A7S0P0I7"/>
<keyword evidence="4" id="KW-0150">Chloroplast</keyword>
<evidence type="ECO:0000256" key="5">
    <source>
        <dbReference type="ARBA" id="ARBA00022640"/>
    </source>
</evidence>
<proteinExistence type="inferred from homology"/>
<dbReference type="PANTHER" id="PTHR46132">
    <property type="entry name" value="DIGALACTOSYLDIACYLGLYCEROL SYNTHASE 2, CHLOROPLASTIC"/>
    <property type="match status" value="1"/>
</dbReference>
<dbReference type="Pfam" id="PF13692">
    <property type="entry name" value="Glyco_trans_1_4"/>
    <property type="match status" value="1"/>
</dbReference>
<comment type="similarity">
    <text evidence="3">Belongs to the glycosyltransferase group 1 family. Glycosyltransferase 4 subfamily.</text>
</comment>
<dbReference type="PANTHER" id="PTHR46132:SF1">
    <property type="entry name" value="DIGALACTOSYLDIACYLGLYCEROL SYNTHASE 2, CHLOROPLASTIC"/>
    <property type="match status" value="1"/>
</dbReference>
<dbReference type="GO" id="GO:0009507">
    <property type="term" value="C:chloroplast"/>
    <property type="evidence" value="ECO:0007669"/>
    <property type="project" value="UniProtKB-SubCell"/>
</dbReference>
<dbReference type="SUPFAM" id="SSF53756">
    <property type="entry name" value="UDP-Glycosyltransferase/glycogen phosphorylase"/>
    <property type="match status" value="1"/>
</dbReference>
<dbReference type="EMBL" id="HBER01035181">
    <property type="protein sequence ID" value="CAD8542525.1"/>
    <property type="molecule type" value="Transcribed_RNA"/>
</dbReference>
<sequence length="552" mass="61852">MAHQPGAVFTKEVFEDRGASLDDEPRRVHVRLMHRIHTCRTAVVRWFHAQRLGLWMVLVTMLLSHSRHRADKGAELQAIKRQVSTMDDYHITIVTTAALPWMTGTAVNPLLRAAHLARAGKRVTLSVPWLHPTEQGLIFPGGRRFESPVGQEAFIRSWLADRAGVKANFKLTFYPARYNKFHRSILPLGDITRFFDETECDICVLEEPEHLTWYHRGPNWRHRYKLVVGIVHTNYLYYALTMPGGGHIQAALLKPLNILLTAAYCDKVIKLSEALQPFPRAVVCNVHGVRSEFIDIGRRASAPYHRFRKGAYFLGKVLWAKGYDFLIDYLARQREQAERAGQPLLHIDVYGGGEDLHAVRAAAAAARLDLTFHAGIDHASSALREYKVFINPSVSEVLSTATAEALAMGKFVVLKRHPSNAFFFKFANALPFETPDEFLDALTAALASQPAPLTLEERRALSWEGATDRFVDALSNCSVREMLPTLADHTARWVHHGVHNAGYLSDAFRFVSGGGPISKQTWMGASRFAAAPPTEIVEHSVAYSPGVWRDAA</sequence>
<evidence type="ECO:0000256" key="6">
    <source>
        <dbReference type="ARBA" id="ARBA00022679"/>
    </source>
</evidence>
<evidence type="ECO:0008006" key="9">
    <source>
        <dbReference type="Google" id="ProtNLM"/>
    </source>
</evidence>